<comment type="caution">
    <text evidence="10">The sequence shown here is derived from an EMBL/GenBank/DDBJ whole genome shotgun (WGS) entry which is preliminary data.</text>
</comment>
<comment type="pathway">
    <text evidence="2">Lipid metabolism; fatty acid beta-oxidation.</text>
</comment>
<dbReference type="NCBIfam" id="NF004794">
    <property type="entry name" value="PRK06142.1"/>
    <property type="match status" value="1"/>
</dbReference>
<evidence type="ECO:0000256" key="5">
    <source>
        <dbReference type="ARBA" id="ARBA00022990"/>
    </source>
</evidence>
<dbReference type="Gene3D" id="3.90.226.10">
    <property type="entry name" value="2-enoyl-CoA Hydratase, Chain A, domain 1"/>
    <property type="match status" value="1"/>
</dbReference>
<keyword evidence="6" id="KW-0443">Lipid metabolism</keyword>
<evidence type="ECO:0000313" key="11">
    <source>
        <dbReference type="Proteomes" id="UP000639772"/>
    </source>
</evidence>
<accession>A0A835RXX0</accession>
<dbReference type="Pfam" id="PF00378">
    <property type="entry name" value="ECH_1"/>
    <property type="match status" value="1"/>
</dbReference>
<proteinExistence type="inferred from homology"/>
<dbReference type="InterPro" id="IPR045002">
    <property type="entry name" value="Ech1-like"/>
</dbReference>
<dbReference type="GO" id="GO:0006635">
    <property type="term" value="P:fatty acid beta-oxidation"/>
    <property type="evidence" value="ECO:0007669"/>
    <property type="project" value="UniProtKB-UniPathway"/>
</dbReference>
<dbReference type="GO" id="GO:0005777">
    <property type="term" value="C:peroxisome"/>
    <property type="evidence" value="ECO:0007669"/>
    <property type="project" value="UniProtKB-SubCell"/>
</dbReference>
<dbReference type="InterPro" id="IPR014748">
    <property type="entry name" value="Enoyl-CoA_hydra_C"/>
</dbReference>
<dbReference type="Proteomes" id="UP000639772">
    <property type="component" value="Chromosome 1"/>
</dbReference>
<evidence type="ECO:0000256" key="8">
    <source>
        <dbReference type="ARBA" id="ARBA00023235"/>
    </source>
</evidence>
<evidence type="ECO:0000256" key="4">
    <source>
        <dbReference type="ARBA" id="ARBA00022832"/>
    </source>
</evidence>
<keyword evidence="4" id="KW-0276">Fatty acid metabolism</keyword>
<dbReference type="OrthoDB" id="14970at2759"/>
<evidence type="ECO:0000256" key="7">
    <source>
        <dbReference type="ARBA" id="ARBA00023140"/>
    </source>
</evidence>
<dbReference type="FunFam" id="3.90.226.10:FF:000024">
    <property type="entry name" value="Delta3,5-delta2,4-dienoyl-CoA isomerase"/>
    <property type="match status" value="1"/>
</dbReference>
<dbReference type="FunFam" id="1.10.12.10:FF:000004">
    <property type="entry name" value="Delta3,5-delta2,4-dienoyl-CoA isomerase"/>
    <property type="match status" value="1"/>
</dbReference>
<dbReference type="PANTHER" id="PTHR43149">
    <property type="entry name" value="ENOYL-COA HYDRATASE"/>
    <property type="match status" value="1"/>
</dbReference>
<reference evidence="10 11" key="1">
    <citation type="journal article" date="2020" name="Nat. Food">
        <title>A phased Vanilla planifolia genome enables genetic improvement of flavour and production.</title>
        <authorList>
            <person name="Hasing T."/>
            <person name="Tang H."/>
            <person name="Brym M."/>
            <person name="Khazi F."/>
            <person name="Huang T."/>
            <person name="Chambers A.H."/>
        </authorList>
    </citation>
    <scope>NUCLEOTIDE SEQUENCE [LARGE SCALE GENOMIC DNA]</scope>
    <source>
        <tissue evidence="10">Leaf</tissue>
    </source>
</reference>
<dbReference type="CDD" id="cd06558">
    <property type="entry name" value="crotonase-like"/>
    <property type="match status" value="1"/>
</dbReference>
<evidence type="ECO:0000256" key="1">
    <source>
        <dbReference type="ARBA" id="ARBA00004275"/>
    </source>
</evidence>
<dbReference type="AlphaFoldDB" id="A0A835RXX0"/>
<evidence type="ECO:0000256" key="9">
    <source>
        <dbReference type="RuleBase" id="RU003707"/>
    </source>
</evidence>
<dbReference type="InterPro" id="IPR018376">
    <property type="entry name" value="Enoyl-CoA_hyd/isom_CS"/>
</dbReference>
<evidence type="ECO:0000256" key="3">
    <source>
        <dbReference type="ARBA" id="ARBA00005254"/>
    </source>
</evidence>
<dbReference type="Gene3D" id="1.10.12.10">
    <property type="entry name" value="Lyase 2-enoyl-coa Hydratase, Chain A, domain 2"/>
    <property type="match status" value="1"/>
</dbReference>
<name>A0A835RXX0_VANPL</name>
<sequence>MHHQIKAACWRMWAMDGKLQEFRNSPVKRKIEMTSTEKEVIAAEEELRRGFASLEVVQKDPSIPVYHIYLNRPAQRNALNLSFFSDLPRALSLLSVLPSARAVVLAARGPHFCSGIDLSALQSISSLSSLNPDPAASAVLLRQRIVPLQTAISAIERCRKPVVAAIHGACVGGGVDLAVACDVRFCSRDAFFAVKEVDLALTADLGSLQRLPRIVGYGNATDLALTGRRISAEEAKGMGLVSRVFDSPTALEEGVDLIARGLAEKSAVAVIGTKAVLLRSRDQTVQDGLDYVATWNSAMLMSRDLVEAVAAQMEKRKPNFSKM</sequence>
<evidence type="ECO:0000256" key="2">
    <source>
        <dbReference type="ARBA" id="ARBA00005005"/>
    </source>
</evidence>
<dbReference type="InterPro" id="IPR001753">
    <property type="entry name" value="Enoyl-CoA_hydra/iso"/>
</dbReference>
<protein>
    <submittedName>
        <fullName evidence="10">Uncharacterized protein</fullName>
    </submittedName>
</protein>
<dbReference type="InterPro" id="IPR029045">
    <property type="entry name" value="ClpP/crotonase-like_dom_sf"/>
</dbReference>
<evidence type="ECO:0000256" key="6">
    <source>
        <dbReference type="ARBA" id="ARBA00023098"/>
    </source>
</evidence>
<comment type="similarity">
    <text evidence="3 9">Belongs to the enoyl-CoA hydratase/isomerase family.</text>
</comment>
<gene>
    <name evidence="10" type="ORF">HPP92_000341</name>
</gene>
<dbReference type="PROSITE" id="PS00166">
    <property type="entry name" value="ENOYL_COA_HYDRATASE"/>
    <property type="match status" value="1"/>
</dbReference>
<evidence type="ECO:0000313" key="10">
    <source>
        <dbReference type="EMBL" id="KAG0500269.1"/>
    </source>
</evidence>
<keyword evidence="7" id="KW-0576">Peroxisome</keyword>
<organism evidence="10 11">
    <name type="scientific">Vanilla planifolia</name>
    <name type="common">Vanilla</name>
    <dbReference type="NCBI Taxonomy" id="51239"/>
    <lineage>
        <taxon>Eukaryota</taxon>
        <taxon>Viridiplantae</taxon>
        <taxon>Streptophyta</taxon>
        <taxon>Embryophyta</taxon>
        <taxon>Tracheophyta</taxon>
        <taxon>Spermatophyta</taxon>
        <taxon>Magnoliopsida</taxon>
        <taxon>Liliopsida</taxon>
        <taxon>Asparagales</taxon>
        <taxon>Orchidaceae</taxon>
        <taxon>Vanilloideae</taxon>
        <taxon>Vanilleae</taxon>
        <taxon>Vanilla</taxon>
    </lineage>
</organism>
<dbReference type="PANTHER" id="PTHR43149:SF1">
    <property type="entry name" value="DELTA(3,5)-DELTA(2,4)-DIENOYL-COA ISOMERASE, MITOCHONDRIAL"/>
    <property type="match status" value="1"/>
</dbReference>
<dbReference type="UniPathway" id="UPA00659"/>
<dbReference type="EMBL" id="JADCNM010000001">
    <property type="protein sequence ID" value="KAG0500269.1"/>
    <property type="molecule type" value="Genomic_DNA"/>
</dbReference>
<keyword evidence="8" id="KW-0413">Isomerase</keyword>
<comment type="subcellular location">
    <subcellularLocation>
        <location evidence="1">Peroxisome</location>
    </subcellularLocation>
</comment>
<keyword evidence="5" id="KW-0007">Acetylation</keyword>
<dbReference type="GO" id="GO:0051750">
    <property type="term" value="F:delta(3,5)-delta(2,4)-dienoyl-CoA isomerase activity"/>
    <property type="evidence" value="ECO:0007669"/>
    <property type="project" value="TreeGrafter"/>
</dbReference>
<dbReference type="SUPFAM" id="SSF52096">
    <property type="entry name" value="ClpP/crotonase"/>
    <property type="match status" value="1"/>
</dbReference>